<sequence>MPYLLDTDICIKLMRRHPNVVAHFFSAGGTACFISEITLAELRYGAEFSQRPAHHHAEANRLQQAVQVLPIDKAITTFAAEKARLRRAGLLLPDFDLLIGATALAYDMALVTNNTAHLSRLAGLTLENWLTDPLPS</sequence>
<dbReference type="Proteomes" id="UP001211005">
    <property type="component" value="Chromosome"/>
</dbReference>
<keyword evidence="6 8" id="KW-0460">Magnesium</keyword>
<dbReference type="Pfam" id="PF01850">
    <property type="entry name" value="PIN"/>
    <property type="match status" value="1"/>
</dbReference>
<comment type="similarity">
    <text evidence="7 8">Belongs to the PINc/VapC protein family.</text>
</comment>
<evidence type="ECO:0000256" key="6">
    <source>
        <dbReference type="ARBA" id="ARBA00022842"/>
    </source>
</evidence>
<dbReference type="InterPro" id="IPR050556">
    <property type="entry name" value="Type_II_TA_system_RNase"/>
</dbReference>
<keyword evidence="4 8" id="KW-0479">Metal-binding</keyword>
<organism evidence="10 11">
    <name type="scientific">Hymenobacter canadensis</name>
    <dbReference type="NCBI Taxonomy" id="2999067"/>
    <lineage>
        <taxon>Bacteria</taxon>
        <taxon>Pseudomonadati</taxon>
        <taxon>Bacteroidota</taxon>
        <taxon>Cytophagia</taxon>
        <taxon>Cytophagales</taxon>
        <taxon>Hymenobacteraceae</taxon>
        <taxon>Hymenobacter</taxon>
    </lineage>
</organism>
<comment type="cofactor">
    <cofactor evidence="1 8">
        <name>Mg(2+)</name>
        <dbReference type="ChEBI" id="CHEBI:18420"/>
    </cofactor>
</comment>
<dbReference type="Gene3D" id="3.40.50.1010">
    <property type="entry name" value="5'-nuclease"/>
    <property type="match status" value="1"/>
</dbReference>
<keyword evidence="11" id="KW-1185">Reference proteome</keyword>
<keyword evidence="5 8" id="KW-0378">Hydrolase</keyword>
<evidence type="ECO:0000256" key="3">
    <source>
        <dbReference type="ARBA" id="ARBA00022722"/>
    </source>
</evidence>
<dbReference type="PANTHER" id="PTHR33653">
    <property type="entry name" value="RIBONUCLEASE VAPC2"/>
    <property type="match status" value="1"/>
</dbReference>
<dbReference type="EC" id="3.1.-.-" evidence="8"/>
<evidence type="ECO:0000256" key="1">
    <source>
        <dbReference type="ARBA" id="ARBA00001946"/>
    </source>
</evidence>
<keyword evidence="2 8" id="KW-1277">Toxin-antitoxin system</keyword>
<reference evidence="10 11" key="1">
    <citation type="submission" date="2022-12" db="EMBL/GenBank/DDBJ databases">
        <title>Hymenobacter canadensis sp. nov. isolated from lake water of the Cambridge Bay, Canada.</title>
        <authorList>
            <person name="Kim W.H."/>
            <person name="Lee Y.M."/>
        </authorList>
    </citation>
    <scope>NUCLEOTIDE SEQUENCE [LARGE SCALE GENOMIC DNA]</scope>
    <source>
        <strain evidence="10 11">PAMC 29467</strain>
    </source>
</reference>
<evidence type="ECO:0000259" key="9">
    <source>
        <dbReference type="Pfam" id="PF01850"/>
    </source>
</evidence>
<dbReference type="HAMAP" id="MF_00265">
    <property type="entry name" value="VapC_Nob1"/>
    <property type="match status" value="1"/>
</dbReference>
<feature type="domain" description="PIN" evidence="9">
    <location>
        <begin position="3"/>
        <end position="122"/>
    </location>
</feature>
<comment type="function">
    <text evidence="8">Toxic component of a toxin-antitoxin (TA) system. An RNase.</text>
</comment>
<evidence type="ECO:0000313" key="10">
    <source>
        <dbReference type="EMBL" id="WBA41329.1"/>
    </source>
</evidence>
<dbReference type="PANTHER" id="PTHR33653:SF1">
    <property type="entry name" value="RIBONUCLEASE VAPC2"/>
    <property type="match status" value="1"/>
</dbReference>
<dbReference type="InterPro" id="IPR029060">
    <property type="entry name" value="PIN-like_dom_sf"/>
</dbReference>
<keyword evidence="8" id="KW-0800">Toxin</keyword>
<proteinExistence type="inferred from homology"/>
<name>A0ABY7LLJ8_9BACT</name>
<dbReference type="InterPro" id="IPR002716">
    <property type="entry name" value="PIN_dom"/>
</dbReference>
<dbReference type="EMBL" id="CP114767">
    <property type="protein sequence ID" value="WBA41329.1"/>
    <property type="molecule type" value="Genomic_DNA"/>
</dbReference>
<dbReference type="SUPFAM" id="SSF88723">
    <property type="entry name" value="PIN domain-like"/>
    <property type="match status" value="1"/>
</dbReference>
<feature type="binding site" evidence="8">
    <location>
        <position position="6"/>
    </location>
    <ligand>
        <name>Mg(2+)</name>
        <dbReference type="ChEBI" id="CHEBI:18420"/>
    </ligand>
</feature>
<evidence type="ECO:0000256" key="2">
    <source>
        <dbReference type="ARBA" id="ARBA00022649"/>
    </source>
</evidence>
<evidence type="ECO:0000256" key="4">
    <source>
        <dbReference type="ARBA" id="ARBA00022723"/>
    </source>
</evidence>
<protein>
    <recommendedName>
        <fullName evidence="8">Ribonuclease VapC</fullName>
        <shortName evidence="8">RNase VapC</shortName>
        <ecNumber evidence="8">3.1.-.-</ecNumber>
    </recommendedName>
    <alternativeName>
        <fullName evidence="8">Toxin VapC</fullName>
    </alternativeName>
</protein>
<feature type="binding site" evidence="8">
    <location>
        <position position="96"/>
    </location>
    <ligand>
        <name>Mg(2+)</name>
        <dbReference type="ChEBI" id="CHEBI:18420"/>
    </ligand>
</feature>
<dbReference type="RefSeq" id="WP_269559405.1">
    <property type="nucleotide sequence ID" value="NZ_CP114767.1"/>
</dbReference>
<dbReference type="InterPro" id="IPR022907">
    <property type="entry name" value="VapC_family"/>
</dbReference>
<evidence type="ECO:0000256" key="5">
    <source>
        <dbReference type="ARBA" id="ARBA00022801"/>
    </source>
</evidence>
<evidence type="ECO:0000256" key="8">
    <source>
        <dbReference type="HAMAP-Rule" id="MF_00265"/>
    </source>
</evidence>
<evidence type="ECO:0000313" key="11">
    <source>
        <dbReference type="Proteomes" id="UP001211005"/>
    </source>
</evidence>
<keyword evidence="3 8" id="KW-0540">Nuclease</keyword>
<gene>
    <name evidence="8" type="primary">vapC</name>
    <name evidence="10" type="ORF">O3303_16095</name>
</gene>
<evidence type="ECO:0000256" key="7">
    <source>
        <dbReference type="ARBA" id="ARBA00038093"/>
    </source>
</evidence>
<accession>A0ABY7LLJ8</accession>